<dbReference type="Gene3D" id="3.40.50.300">
    <property type="entry name" value="P-loop containing nucleotide triphosphate hydrolases"/>
    <property type="match status" value="1"/>
</dbReference>
<dbReference type="PANTHER" id="PTHR32301">
    <property type="entry name" value="COUNTIN RECEPTOR CNR3-RELATED"/>
    <property type="match status" value="1"/>
</dbReference>
<dbReference type="eggNOG" id="ENOG502S47N">
    <property type="taxonomic scope" value="Eukaryota"/>
</dbReference>
<dbReference type="InterPro" id="IPR053259">
    <property type="entry name" value="Golvesin-related_Golgi"/>
</dbReference>
<dbReference type="PANTHER" id="PTHR32301:SF6">
    <property type="entry name" value="GOLVESIN-RELATED"/>
    <property type="match status" value="1"/>
</dbReference>
<keyword evidence="1" id="KW-0472">Membrane</keyword>
<organism evidence="2 3">
    <name type="scientific">Strigamia maritima</name>
    <name type="common">European centipede</name>
    <name type="synonym">Geophilus maritimus</name>
    <dbReference type="NCBI Taxonomy" id="126957"/>
    <lineage>
        <taxon>Eukaryota</taxon>
        <taxon>Metazoa</taxon>
        <taxon>Ecdysozoa</taxon>
        <taxon>Arthropoda</taxon>
        <taxon>Myriapoda</taxon>
        <taxon>Chilopoda</taxon>
        <taxon>Pleurostigmophora</taxon>
        <taxon>Geophilomorpha</taxon>
        <taxon>Linotaeniidae</taxon>
        <taxon>Strigamia</taxon>
    </lineage>
</organism>
<proteinExistence type="predicted"/>
<reference evidence="2" key="2">
    <citation type="submission" date="2015-02" db="UniProtKB">
        <authorList>
            <consortium name="EnsemblMetazoa"/>
        </authorList>
    </citation>
    <scope>IDENTIFICATION</scope>
</reference>
<keyword evidence="3" id="KW-1185">Reference proteome</keyword>
<protein>
    <submittedName>
        <fullName evidence="2">Uncharacterized protein</fullName>
    </submittedName>
</protein>
<feature type="transmembrane region" description="Helical" evidence="1">
    <location>
        <begin position="7"/>
        <end position="25"/>
    </location>
</feature>
<dbReference type="EnsemblMetazoa" id="SMAR011717-RA">
    <property type="protein sequence ID" value="SMAR011717-PA"/>
    <property type="gene ID" value="SMAR011717"/>
</dbReference>
<keyword evidence="1" id="KW-1133">Transmembrane helix</keyword>
<dbReference type="PhylomeDB" id="T1JD38"/>
<evidence type="ECO:0000313" key="3">
    <source>
        <dbReference type="Proteomes" id="UP000014500"/>
    </source>
</evidence>
<dbReference type="Proteomes" id="UP000014500">
    <property type="component" value="Unassembled WGS sequence"/>
</dbReference>
<dbReference type="EMBL" id="JH432094">
    <property type="status" value="NOT_ANNOTATED_CDS"/>
    <property type="molecule type" value="Genomic_DNA"/>
</dbReference>
<evidence type="ECO:0000256" key="1">
    <source>
        <dbReference type="SAM" id="Phobius"/>
    </source>
</evidence>
<accession>T1JD38</accession>
<dbReference type="InterPro" id="IPR027417">
    <property type="entry name" value="P-loop_NTPase"/>
</dbReference>
<evidence type="ECO:0000313" key="2">
    <source>
        <dbReference type="EnsemblMetazoa" id="SMAR011717-PA"/>
    </source>
</evidence>
<sequence>MLTSQRFRIIGSAIFGLSLSVLILMPKSRDEVQTTLRPDEHLNKLVDLLIINQQREEKIIQKKIWSTNRIIHERFKWLQHKTVFNHLLTPNLKTSKSSIMVFLHLPRSAGIEIKKCLKEIGRNYSLLLFPDLSDQQRVLWDASHQLTYGYREGFDAHMGMNLFGLCNTIKRPCSYFTVIRQPLERAVSSYFHCLQSLSDPHCSAVNANDMDLRSWVIFQGSIFFRSLLFNSAHCQNKINVTSLDFNLLNTKNVPCWLKQKIWFDSLPDADHRILLDYVLDHLEMWFSGVGMTEDMLSTVYVLESVYSLPFTSCSNLNQKNRNEQWKARVEGNSVNLGEKDVSKYEEFVDLQYDYSVQKALHADYKLFEKINDIFRRQKQLLFNKI</sequence>
<dbReference type="AlphaFoldDB" id="T1JD38"/>
<reference evidence="3" key="1">
    <citation type="submission" date="2011-05" db="EMBL/GenBank/DDBJ databases">
        <authorList>
            <person name="Richards S.R."/>
            <person name="Qu J."/>
            <person name="Jiang H."/>
            <person name="Jhangiani S.N."/>
            <person name="Agravi P."/>
            <person name="Goodspeed R."/>
            <person name="Gross S."/>
            <person name="Mandapat C."/>
            <person name="Jackson L."/>
            <person name="Mathew T."/>
            <person name="Pu L."/>
            <person name="Thornton R."/>
            <person name="Saada N."/>
            <person name="Wilczek-Boney K.B."/>
            <person name="Lee S."/>
            <person name="Kovar C."/>
            <person name="Wu Y."/>
            <person name="Scherer S.E."/>
            <person name="Worley K.C."/>
            <person name="Muzny D.M."/>
            <person name="Gibbs R."/>
        </authorList>
    </citation>
    <scope>NUCLEOTIDE SEQUENCE</scope>
    <source>
        <strain evidence="3">Brora</strain>
    </source>
</reference>
<dbReference type="HOGENOM" id="CLU_718294_0_0_1"/>
<keyword evidence="1" id="KW-0812">Transmembrane</keyword>
<name>T1JD38_STRMM</name>